<keyword evidence="2" id="KW-0472">Membrane</keyword>
<keyword evidence="4" id="KW-1185">Reference proteome</keyword>
<sequence>MDDGDDTTMPPFHHDTVGATTKHCHPSSAATATLMEFELVSIKPVSYTSLRDILPSSTPIIRSLKAPYPAANMGYEILIRNRLVKQAAWAYLQPMPTSSESGGSTVLDSLWIHFSGALFCLVATAFDCVLQLIHVKGS</sequence>
<evidence type="ECO:0000313" key="3">
    <source>
        <dbReference type="EMBL" id="KAD5508521.1"/>
    </source>
</evidence>
<protein>
    <submittedName>
        <fullName evidence="3">Uncharacterized protein</fullName>
    </submittedName>
</protein>
<dbReference type="OrthoDB" id="1700296at2759"/>
<reference evidence="3 4" key="1">
    <citation type="submission" date="2019-05" db="EMBL/GenBank/DDBJ databases">
        <title>Mikania micrantha, genome provides insights into the molecular mechanism of rapid growth.</title>
        <authorList>
            <person name="Liu B."/>
        </authorList>
    </citation>
    <scope>NUCLEOTIDE SEQUENCE [LARGE SCALE GENOMIC DNA]</scope>
    <source>
        <strain evidence="3">NLD-2019</strain>
        <tissue evidence="3">Leaf</tissue>
    </source>
</reference>
<dbReference type="AlphaFoldDB" id="A0A5N6NXT6"/>
<evidence type="ECO:0000256" key="1">
    <source>
        <dbReference type="SAM" id="MobiDB-lite"/>
    </source>
</evidence>
<feature type="transmembrane region" description="Helical" evidence="2">
    <location>
        <begin position="110"/>
        <end position="133"/>
    </location>
</feature>
<dbReference type="Proteomes" id="UP000326396">
    <property type="component" value="Linkage Group LG16"/>
</dbReference>
<name>A0A5N6NXT6_9ASTR</name>
<dbReference type="PANTHER" id="PTHR34569">
    <property type="entry name" value="EXPRESSED PROTEIN"/>
    <property type="match status" value="1"/>
</dbReference>
<dbReference type="PANTHER" id="PTHR34569:SF2">
    <property type="entry name" value="EXPRESSED PROTEIN"/>
    <property type="match status" value="1"/>
</dbReference>
<accession>A0A5N6NXT6</accession>
<dbReference type="EMBL" id="SZYD01000008">
    <property type="protein sequence ID" value="KAD5508521.1"/>
    <property type="molecule type" value="Genomic_DNA"/>
</dbReference>
<evidence type="ECO:0000256" key="2">
    <source>
        <dbReference type="SAM" id="Phobius"/>
    </source>
</evidence>
<feature type="region of interest" description="Disordered" evidence="1">
    <location>
        <begin position="1"/>
        <end position="20"/>
    </location>
</feature>
<organism evidence="3 4">
    <name type="scientific">Mikania micrantha</name>
    <name type="common">bitter vine</name>
    <dbReference type="NCBI Taxonomy" id="192012"/>
    <lineage>
        <taxon>Eukaryota</taxon>
        <taxon>Viridiplantae</taxon>
        <taxon>Streptophyta</taxon>
        <taxon>Embryophyta</taxon>
        <taxon>Tracheophyta</taxon>
        <taxon>Spermatophyta</taxon>
        <taxon>Magnoliopsida</taxon>
        <taxon>eudicotyledons</taxon>
        <taxon>Gunneridae</taxon>
        <taxon>Pentapetalae</taxon>
        <taxon>asterids</taxon>
        <taxon>campanulids</taxon>
        <taxon>Asterales</taxon>
        <taxon>Asteraceae</taxon>
        <taxon>Asteroideae</taxon>
        <taxon>Heliantheae alliance</taxon>
        <taxon>Eupatorieae</taxon>
        <taxon>Mikania</taxon>
    </lineage>
</organism>
<proteinExistence type="predicted"/>
<comment type="caution">
    <text evidence="3">The sequence shown here is derived from an EMBL/GenBank/DDBJ whole genome shotgun (WGS) entry which is preliminary data.</text>
</comment>
<evidence type="ECO:0000313" key="4">
    <source>
        <dbReference type="Proteomes" id="UP000326396"/>
    </source>
</evidence>
<keyword evidence="2" id="KW-1133">Transmembrane helix</keyword>
<keyword evidence="2" id="KW-0812">Transmembrane</keyword>
<gene>
    <name evidence="3" type="ORF">E3N88_16224</name>
</gene>